<dbReference type="AlphaFoldDB" id="A0A9E7K8I6"/>
<gene>
    <name evidence="2" type="ORF">MUK42_24436</name>
</gene>
<sequence length="402" mass="42422">MFLVLFQKGVIWMVLVSYPARKRLELTRKILSKSAAISLAAGEHPVCIRSSSFVAPPSVAATASTARLSRNAWHTLQSTATAASAPSLPAFTILPTTAVAASAPSSQIAARPSAHPAAASITRSARPAVAAGATAGSALNTRASAGTTPARTIRGRARFAAEIPARHPSPASTARRSIVAPFSSDGPISRISSLTSSSFSAIKTLASASDAAMIASRTLAASICDSKLSPSLRTRIKAETDRWIWETRSAIAIFLLQSSMKSEVRIKAKTLATATDLSNLEPFRTRMEARTEVHPPTPTRSFFSIGSTSLAEKNSASLRSGGTGSSSPAEVEAEESSCRRSLARRRETRGAGAGAGAAEEDQRWMRRWRVRLGTRSVEGSGSIVAGHVVFPDSSHRWMDARS</sequence>
<dbReference type="Proteomes" id="UP001055439">
    <property type="component" value="Chromosome 6"/>
</dbReference>
<evidence type="ECO:0000313" key="2">
    <source>
        <dbReference type="EMBL" id="URE08376.1"/>
    </source>
</evidence>
<evidence type="ECO:0000256" key="1">
    <source>
        <dbReference type="SAM" id="MobiDB-lite"/>
    </source>
</evidence>
<accession>A0A9E7K8I6</accession>
<evidence type="ECO:0000313" key="3">
    <source>
        <dbReference type="Proteomes" id="UP001055439"/>
    </source>
</evidence>
<reference evidence="2" key="1">
    <citation type="submission" date="2022-05" db="EMBL/GenBank/DDBJ databases">
        <title>The Musa troglodytarum L. genome provides insights into the mechanism of non-climacteric behaviour and enrichment of carotenoids.</title>
        <authorList>
            <person name="Wang J."/>
        </authorList>
    </citation>
    <scope>NUCLEOTIDE SEQUENCE</scope>
    <source>
        <tissue evidence="2">Leaf</tissue>
    </source>
</reference>
<proteinExistence type="predicted"/>
<protein>
    <submittedName>
        <fullName evidence="2">Uncharacterized protein</fullName>
    </submittedName>
</protein>
<feature type="region of interest" description="Disordered" evidence="1">
    <location>
        <begin position="314"/>
        <end position="360"/>
    </location>
</feature>
<name>A0A9E7K8I6_9LILI</name>
<dbReference type="EMBL" id="CP097508">
    <property type="protein sequence ID" value="URE08376.1"/>
    <property type="molecule type" value="Genomic_DNA"/>
</dbReference>
<keyword evidence="3" id="KW-1185">Reference proteome</keyword>
<organism evidence="2 3">
    <name type="scientific">Musa troglodytarum</name>
    <name type="common">fe'i banana</name>
    <dbReference type="NCBI Taxonomy" id="320322"/>
    <lineage>
        <taxon>Eukaryota</taxon>
        <taxon>Viridiplantae</taxon>
        <taxon>Streptophyta</taxon>
        <taxon>Embryophyta</taxon>
        <taxon>Tracheophyta</taxon>
        <taxon>Spermatophyta</taxon>
        <taxon>Magnoliopsida</taxon>
        <taxon>Liliopsida</taxon>
        <taxon>Zingiberales</taxon>
        <taxon>Musaceae</taxon>
        <taxon>Musa</taxon>
    </lineage>
</organism>